<dbReference type="PANTHER" id="PTHR18895">
    <property type="entry name" value="HEMK METHYLTRANSFERASE"/>
    <property type="match status" value="1"/>
</dbReference>
<evidence type="ECO:0000256" key="3">
    <source>
        <dbReference type="ARBA" id="ARBA00022679"/>
    </source>
</evidence>
<dbReference type="InterPro" id="IPR040758">
    <property type="entry name" value="PrmC_N"/>
</dbReference>
<dbReference type="GO" id="GO:0102559">
    <property type="term" value="F:peptide chain release factor N(5)-glutamine methyltransferase activity"/>
    <property type="evidence" value="ECO:0007669"/>
    <property type="project" value="UniProtKB-EC"/>
</dbReference>
<protein>
    <recommendedName>
        <fullName evidence="1">peptide chain release factor N(5)-glutamine methyltransferase</fullName>
        <ecNumber evidence="1">2.1.1.297</ecNumber>
    </recommendedName>
</protein>
<dbReference type="InterPro" id="IPR004556">
    <property type="entry name" value="HemK-like"/>
</dbReference>
<dbReference type="Pfam" id="PF05175">
    <property type="entry name" value="MTS"/>
    <property type="match status" value="1"/>
</dbReference>
<dbReference type="CDD" id="cd02440">
    <property type="entry name" value="AdoMet_MTases"/>
    <property type="match status" value="1"/>
</dbReference>
<keyword evidence="4" id="KW-0949">S-adenosyl-L-methionine</keyword>
<sequence>MWMILRRSLYDFYTHCTPLKDRLILHKGLCTSAGVAECTPSLPTACRLTVQQAVRLWTKHFQLTGVSEPRLSSQYIIAHLLGVKTLESLGPDRLVEFLTHKQMEQTWKLCSRRLNRMPVQYVIEEWDFRDLTLKMRPPVFIPRPETEELVGLVLKDLQVKQGTGVSTEANFTCLEVGCGSGAISLSLLNSLPQLRAIALDKNQDAVDLTIENANSLGLQDRLEVHLMDVLTDADMIVRMCSPVSALVSNPPYLFSEDMTSLEPEVCKFEDHAALDGGSDGMQVIKHILNLAPRLLLNQGRLYLEVDQRHPLVIQQWAKGRESGLQYVQTCHDFTGRPRFCILEKGSGP</sequence>
<dbReference type="EC" id="2.1.1.297" evidence="1"/>
<dbReference type="InterPro" id="IPR029063">
    <property type="entry name" value="SAM-dependent_MTases_sf"/>
</dbReference>
<feature type="domain" description="Release factor glutamine methyltransferase N-terminal" evidence="7">
    <location>
        <begin position="52"/>
        <end position="123"/>
    </location>
</feature>
<gene>
    <name evidence="8" type="ORF">UPYG_G00174160</name>
</gene>
<dbReference type="InterPro" id="IPR050320">
    <property type="entry name" value="N5-glutamine_MTase"/>
</dbReference>
<evidence type="ECO:0000313" key="8">
    <source>
        <dbReference type="EMBL" id="KAL0978708.1"/>
    </source>
</evidence>
<dbReference type="Gene3D" id="1.10.8.10">
    <property type="entry name" value="DNA helicase RuvA subunit, C-terminal domain"/>
    <property type="match status" value="1"/>
</dbReference>
<evidence type="ECO:0000259" key="6">
    <source>
        <dbReference type="Pfam" id="PF05175"/>
    </source>
</evidence>
<evidence type="ECO:0000256" key="1">
    <source>
        <dbReference type="ARBA" id="ARBA00012771"/>
    </source>
</evidence>
<dbReference type="Pfam" id="PF17827">
    <property type="entry name" value="PrmC_N"/>
    <property type="match status" value="1"/>
</dbReference>
<dbReference type="SUPFAM" id="SSF53335">
    <property type="entry name" value="S-adenosyl-L-methionine-dependent methyltransferases"/>
    <property type="match status" value="1"/>
</dbReference>
<feature type="domain" description="Methyltransferase small" evidence="6">
    <location>
        <begin position="172"/>
        <end position="252"/>
    </location>
</feature>
<comment type="catalytic activity">
    <reaction evidence="5">
        <text>L-glutaminyl-[peptide chain release factor] + S-adenosyl-L-methionine = N(5)-methyl-L-glutaminyl-[peptide chain release factor] + S-adenosyl-L-homocysteine + H(+)</text>
        <dbReference type="Rhea" id="RHEA:42896"/>
        <dbReference type="Rhea" id="RHEA-COMP:10271"/>
        <dbReference type="Rhea" id="RHEA-COMP:10272"/>
        <dbReference type="ChEBI" id="CHEBI:15378"/>
        <dbReference type="ChEBI" id="CHEBI:30011"/>
        <dbReference type="ChEBI" id="CHEBI:57856"/>
        <dbReference type="ChEBI" id="CHEBI:59789"/>
        <dbReference type="ChEBI" id="CHEBI:61891"/>
        <dbReference type="EC" id="2.1.1.297"/>
    </reaction>
</comment>
<dbReference type="Gene3D" id="3.40.50.150">
    <property type="entry name" value="Vaccinia Virus protein VP39"/>
    <property type="match status" value="1"/>
</dbReference>
<name>A0ABD0XEM2_UMBPY</name>
<dbReference type="AlphaFoldDB" id="A0ABD0XEM2"/>
<proteinExistence type="predicted"/>
<evidence type="ECO:0000313" key="9">
    <source>
        <dbReference type="Proteomes" id="UP001557470"/>
    </source>
</evidence>
<dbReference type="EMBL" id="JAGEUA010000005">
    <property type="protein sequence ID" value="KAL0978708.1"/>
    <property type="molecule type" value="Genomic_DNA"/>
</dbReference>
<dbReference type="NCBIfam" id="TIGR00536">
    <property type="entry name" value="hemK_fam"/>
    <property type="match status" value="1"/>
</dbReference>
<accession>A0ABD0XEM2</accession>
<evidence type="ECO:0000256" key="5">
    <source>
        <dbReference type="ARBA" id="ARBA00048391"/>
    </source>
</evidence>
<keyword evidence="3" id="KW-0808">Transferase</keyword>
<dbReference type="PANTHER" id="PTHR18895:SF74">
    <property type="entry name" value="MTRF1L RELEASE FACTOR GLUTAMINE METHYLTRANSFERASE"/>
    <property type="match status" value="1"/>
</dbReference>
<comment type="caution">
    <text evidence="8">The sequence shown here is derived from an EMBL/GenBank/DDBJ whole genome shotgun (WGS) entry which is preliminary data.</text>
</comment>
<dbReference type="InterPro" id="IPR007848">
    <property type="entry name" value="Small_mtfrase_dom"/>
</dbReference>
<dbReference type="PROSITE" id="PS00092">
    <property type="entry name" value="N6_MTASE"/>
    <property type="match status" value="1"/>
</dbReference>
<organism evidence="8 9">
    <name type="scientific">Umbra pygmaea</name>
    <name type="common">Eastern mudminnow</name>
    <dbReference type="NCBI Taxonomy" id="75934"/>
    <lineage>
        <taxon>Eukaryota</taxon>
        <taxon>Metazoa</taxon>
        <taxon>Chordata</taxon>
        <taxon>Craniata</taxon>
        <taxon>Vertebrata</taxon>
        <taxon>Euteleostomi</taxon>
        <taxon>Actinopterygii</taxon>
        <taxon>Neopterygii</taxon>
        <taxon>Teleostei</taxon>
        <taxon>Protacanthopterygii</taxon>
        <taxon>Esociformes</taxon>
        <taxon>Umbridae</taxon>
        <taxon>Umbra</taxon>
    </lineage>
</organism>
<dbReference type="Proteomes" id="UP001557470">
    <property type="component" value="Unassembled WGS sequence"/>
</dbReference>
<evidence type="ECO:0000256" key="4">
    <source>
        <dbReference type="ARBA" id="ARBA00022691"/>
    </source>
</evidence>
<evidence type="ECO:0000259" key="7">
    <source>
        <dbReference type="Pfam" id="PF17827"/>
    </source>
</evidence>
<dbReference type="GO" id="GO:0032259">
    <property type="term" value="P:methylation"/>
    <property type="evidence" value="ECO:0007669"/>
    <property type="project" value="UniProtKB-KW"/>
</dbReference>
<dbReference type="InterPro" id="IPR002052">
    <property type="entry name" value="DNA_methylase_N6_adenine_CS"/>
</dbReference>
<keyword evidence="2" id="KW-0489">Methyltransferase</keyword>
<keyword evidence="9" id="KW-1185">Reference proteome</keyword>
<reference evidence="8 9" key="1">
    <citation type="submission" date="2024-06" db="EMBL/GenBank/DDBJ databases">
        <authorList>
            <person name="Pan Q."/>
            <person name="Wen M."/>
            <person name="Jouanno E."/>
            <person name="Zahm M."/>
            <person name="Klopp C."/>
            <person name="Cabau C."/>
            <person name="Louis A."/>
            <person name="Berthelot C."/>
            <person name="Parey E."/>
            <person name="Roest Crollius H."/>
            <person name="Montfort J."/>
            <person name="Robinson-Rechavi M."/>
            <person name="Bouchez O."/>
            <person name="Lampietro C."/>
            <person name="Lopez Roques C."/>
            <person name="Donnadieu C."/>
            <person name="Postlethwait J."/>
            <person name="Bobe J."/>
            <person name="Verreycken H."/>
            <person name="Guiguen Y."/>
        </authorList>
    </citation>
    <scope>NUCLEOTIDE SEQUENCE [LARGE SCALE GENOMIC DNA]</scope>
    <source>
        <strain evidence="8">Up_M1</strain>
        <tissue evidence="8">Testis</tissue>
    </source>
</reference>
<evidence type="ECO:0000256" key="2">
    <source>
        <dbReference type="ARBA" id="ARBA00022603"/>
    </source>
</evidence>